<keyword evidence="2" id="KW-1185">Reference proteome</keyword>
<sequence length="232" mass="27250">MMKLGIMQPYFLPYIGYFQLLNAVDKYVIYDNIQYTKKGWINRNRILQNGKDLMITIPLEKDSDYLDVKDRCLSVGFDKKKLLNQIRESYRKAPYFESVMSLIERIVNYNDTNLFHYIDNSVREICRYLGINTEIIISSSLNIDHSLKGQDKVIAICKKLKATDYYNATGGQELYSPEEFKKENINLHFISSNPIEYKQFANEFVPWLSVLDVMMFNSLEDIPAILDNYKLI</sequence>
<gene>
    <name evidence="1" type="ORF">ACFO6W_05860</name>
</gene>
<dbReference type="InterPro" id="IPR014985">
    <property type="entry name" value="WbqC"/>
</dbReference>
<organism evidence="1 2">
    <name type="scientific">Dysgonomonas termitidis</name>
    <dbReference type="NCBI Taxonomy" id="1516126"/>
    <lineage>
        <taxon>Bacteria</taxon>
        <taxon>Pseudomonadati</taxon>
        <taxon>Bacteroidota</taxon>
        <taxon>Bacteroidia</taxon>
        <taxon>Bacteroidales</taxon>
        <taxon>Dysgonomonadaceae</taxon>
        <taxon>Dysgonomonas</taxon>
    </lineage>
</organism>
<evidence type="ECO:0000313" key="1">
    <source>
        <dbReference type="EMBL" id="MFC4673209.1"/>
    </source>
</evidence>
<protein>
    <submittedName>
        <fullName evidence="1">WbqC family protein</fullName>
    </submittedName>
</protein>
<proteinExistence type="predicted"/>
<evidence type="ECO:0000313" key="2">
    <source>
        <dbReference type="Proteomes" id="UP001596023"/>
    </source>
</evidence>
<dbReference type="RefSeq" id="WP_379994446.1">
    <property type="nucleotide sequence ID" value="NZ_JBHSGN010000050.1"/>
</dbReference>
<name>A0ABV9KSU7_9BACT</name>
<reference evidence="2" key="1">
    <citation type="journal article" date="2019" name="Int. J. Syst. Evol. Microbiol.">
        <title>The Global Catalogue of Microorganisms (GCM) 10K type strain sequencing project: providing services to taxonomists for standard genome sequencing and annotation.</title>
        <authorList>
            <consortium name="The Broad Institute Genomics Platform"/>
            <consortium name="The Broad Institute Genome Sequencing Center for Infectious Disease"/>
            <person name="Wu L."/>
            <person name="Ma J."/>
        </authorList>
    </citation>
    <scope>NUCLEOTIDE SEQUENCE [LARGE SCALE GENOMIC DNA]</scope>
    <source>
        <strain evidence="2">CCUG 66188</strain>
    </source>
</reference>
<dbReference type="EMBL" id="JBHSGN010000050">
    <property type="protein sequence ID" value="MFC4673209.1"/>
    <property type="molecule type" value="Genomic_DNA"/>
</dbReference>
<accession>A0ABV9KSU7</accession>
<comment type="caution">
    <text evidence="1">The sequence shown here is derived from an EMBL/GenBank/DDBJ whole genome shotgun (WGS) entry which is preliminary data.</text>
</comment>
<dbReference type="Pfam" id="PF08889">
    <property type="entry name" value="WbqC"/>
    <property type="match status" value="1"/>
</dbReference>
<dbReference type="Proteomes" id="UP001596023">
    <property type="component" value="Unassembled WGS sequence"/>
</dbReference>